<dbReference type="EnsemblMetazoa" id="AMAM002186-RA">
    <property type="protein sequence ID" value="AMAM002186-PA"/>
    <property type="gene ID" value="AMAM002186"/>
</dbReference>
<protein>
    <recommendedName>
        <fullName evidence="2">Type IV / VI secretion system DotU domain-containing protein</fullName>
    </recommendedName>
</protein>
<dbReference type="Pfam" id="PF09850">
    <property type="entry name" value="DotU"/>
    <property type="match status" value="1"/>
</dbReference>
<dbReference type="NCBIfam" id="TIGR03349">
    <property type="entry name" value="IV_VI_DotU"/>
    <property type="match status" value="1"/>
</dbReference>
<accession>A0A182S968</accession>
<evidence type="ECO:0000259" key="2">
    <source>
        <dbReference type="Pfam" id="PF09850"/>
    </source>
</evidence>
<evidence type="ECO:0000256" key="1">
    <source>
        <dbReference type="SAM" id="Phobius"/>
    </source>
</evidence>
<feature type="transmembrane region" description="Helical" evidence="1">
    <location>
        <begin position="159"/>
        <end position="186"/>
    </location>
</feature>
<feature type="domain" description="Type IV / VI secretion system DotU" evidence="2">
    <location>
        <begin position="3"/>
        <end position="169"/>
    </location>
</feature>
<keyword evidence="1" id="KW-1133">Transmembrane helix</keyword>
<dbReference type="AlphaFoldDB" id="A0A182S968"/>
<reference evidence="3" key="2">
    <citation type="submission" date="2020-05" db="UniProtKB">
        <authorList>
            <consortium name="EnsemblMetazoa"/>
        </authorList>
    </citation>
    <scope>IDENTIFICATION</scope>
    <source>
        <strain evidence="3">maculatus3</strain>
    </source>
</reference>
<dbReference type="PANTHER" id="PTHR38033">
    <property type="entry name" value="MEMBRANE PROTEIN-RELATED"/>
    <property type="match status" value="1"/>
</dbReference>
<dbReference type="Gene3D" id="1.25.40.590">
    <property type="entry name" value="Type IV / VI secretion system, DotU"/>
    <property type="match status" value="1"/>
</dbReference>
<reference evidence="4" key="1">
    <citation type="submission" date="2013-09" db="EMBL/GenBank/DDBJ databases">
        <title>The Genome Sequence of Anopheles maculatus species B.</title>
        <authorList>
            <consortium name="The Broad Institute Genomics Platform"/>
            <person name="Neafsey D.E."/>
            <person name="Besansky N."/>
            <person name="Howell P."/>
            <person name="Walton C."/>
            <person name="Young S.K."/>
            <person name="Zeng Q."/>
            <person name="Gargeya S."/>
            <person name="Fitzgerald M."/>
            <person name="Haas B."/>
            <person name="Abouelleil A."/>
            <person name="Allen A.W."/>
            <person name="Alvarado L."/>
            <person name="Arachchi H.M."/>
            <person name="Berlin A.M."/>
            <person name="Chapman S.B."/>
            <person name="Gainer-Dewar J."/>
            <person name="Goldberg J."/>
            <person name="Griggs A."/>
            <person name="Gujja S."/>
            <person name="Hansen M."/>
            <person name="Howarth C."/>
            <person name="Imamovic A."/>
            <person name="Ireland A."/>
            <person name="Larimer J."/>
            <person name="McCowan C."/>
            <person name="Murphy C."/>
            <person name="Pearson M."/>
            <person name="Poon T.W."/>
            <person name="Priest M."/>
            <person name="Roberts A."/>
            <person name="Saif S."/>
            <person name="Shea T."/>
            <person name="Sisk P."/>
            <person name="Sykes S."/>
            <person name="Wortman J."/>
            <person name="Nusbaum C."/>
            <person name="Birren B."/>
        </authorList>
    </citation>
    <scope>NUCLEOTIDE SEQUENCE [LARGE SCALE GENOMIC DNA]</scope>
    <source>
        <strain evidence="4">maculatus3</strain>
    </source>
</reference>
<sequence>GKALYQNCCKQVEHVREALIRAGYDDDSVDHISYAQCALLDETVMSRRPNNGEIDEGQLAWRMAPLQARYFDSLHAGEALWDRLANVLRQPAPVTAVLTCYHRVLSLGFQGLYGVKTVSQTQRDETLNMLNERVAVPVTDLSLVVRKTGKRHYTLLRSVWFWIAFAAVATGGWGKGLLSLVVIAVACRLGWLRVCHQLTVAGAASTAHLPPLTQQGPVVLVCGDGLDALFAEQPLRETAQGCWLRVGDVAALADVIRTIQLQQPRQLGQLAVMYSCLPDEHQDEAV</sequence>
<name>A0A182S968_9DIPT</name>
<proteinExistence type="predicted"/>
<keyword evidence="1" id="KW-0812">Transmembrane</keyword>
<dbReference type="PANTHER" id="PTHR38033:SF1">
    <property type="entry name" value="DOTU FAMILY TYPE IV_VI SECRETION SYSTEM PROTEIN"/>
    <property type="match status" value="1"/>
</dbReference>
<keyword evidence="4" id="KW-1185">Reference proteome</keyword>
<dbReference type="NCBIfam" id="NF038239">
    <property type="entry name" value="T6SS_TssL_short"/>
    <property type="match status" value="1"/>
</dbReference>
<dbReference type="Proteomes" id="UP000075901">
    <property type="component" value="Unassembled WGS sequence"/>
</dbReference>
<dbReference type="VEuPathDB" id="VectorBase:AMAM002186"/>
<dbReference type="InterPro" id="IPR038522">
    <property type="entry name" value="T4/T6SS_DotU_sf"/>
</dbReference>
<evidence type="ECO:0000313" key="3">
    <source>
        <dbReference type="EnsemblMetazoa" id="AMAM002186-PA"/>
    </source>
</evidence>
<dbReference type="InterPro" id="IPR017732">
    <property type="entry name" value="T4/T6SS_DotU"/>
</dbReference>
<keyword evidence="1" id="KW-0472">Membrane</keyword>
<evidence type="ECO:0000313" key="4">
    <source>
        <dbReference type="Proteomes" id="UP000075901"/>
    </source>
</evidence>
<organism evidence="3 4">
    <name type="scientific">Anopheles maculatus</name>
    <dbReference type="NCBI Taxonomy" id="74869"/>
    <lineage>
        <taxon>Eukaryota</taxon>
        <taxon>Metazoa</taxon>
        <taxon>Ecdysozoa</taxon>
        <taxon>Arthropoda</taxon>
        <taxon>Hexapoda</taxon>
        <taxon>Insecta</taxon>
        <taxon>Pterygota</taxon>
        <taxon>Neoptera</taxon>
        <taxon>Endopterygota</taxon>
        <taxon>Diptera</taxon>
        <taxon>Nematocera</taxon>
        <taxon>Culicoidea</taxon>
        <taxon>Culicidae</taxon>
        <taxon>Anophelinae</taxon>
        <taxon>Anopheles</taxon>
        <taxon>Anopheles maculatus group</taxon>
    </lineage>
</organism>